<keyword evidence="2" id="KW-1185">Reference proteome</keyword>
<dbReference type="RefSeq" id="WP_236958191.1">
    <property type="nucleotide sequence ID" value="NZ_JAETXX010000002.1"/>
</dbReference>
<protein>
    <submittedName>
        <fullName evidence="1">Uncharacterized protein</fullName>
    </submittedName>
</protein>
<dbReference type="Proteomes" id="UP000829517">
    <property type="component" value="Unassembled WGS sequence"/>
</dbReference>
<dbReference type="EMBL" id="JAETXX010000002">
    <property type="protein sequence ID" value="MCF8714229.1"/>
    <property type="molecule type" value="Genomic_DNA"/>
</dbReference>
<reference evidence="1 2" key="1">
    <citation type="submission" date="2021-01" db="EMBL/GenBank/DDBJ databases">
        <title>Genome sequencing of Joostella atrarenae M1-2 (= KCTC 23194).</title>
        <authorList>
            <person name="Zakaria M.R."/>
            <person name="Lam M.Q."/>
            <person name="Chong C.S."/>
        </authorList>
    </citation>
    <scope>NUCLEOTIDE SEQUENCE [LARGE SCALE GENOMIC DNA]</scope>
    <source>
        <strain evidence="1 2">M1-2</strain>
    </source>
</reference>
<proteinExistence type="predicted"/>
<comment type="caution">
    <text evidence="1">The sequence shown here is derived from an EMBL/GenBank/DDBJ whole genome shotgun (WGS) entry which is preliminary data.</text>
</comment>
<sequence>MKRETSYLDIHNKIKLKTSYSLERILNLIEEEDISASEELYSFLKDIEDVLRKNKIADYTHIAAHRIEVLGFNTAIDQRIPLKKYQLERASALIPTITETLSNALKPIEERINTSRIIIKELILKAYEEEIINYEENTNHADHINKIWHSLLNHKILNKKANEISLSLNKLDILTLLSEEINTNKMIS</sequence>
<accession>A0ABS9J1D0</accession>
<organism evidence="1 2">
    <name type="scientific">Joostella atrarenae</name>
    <dbReference type="NCBI Taxonomy" id="679257"/>
    <lineage>
        <taxon>Bacteria</taxon>
        <taxon>Pseudomonadati</taxon>
        <taxon>Bacteroidota</taxon>
        <taxon>Flavobacteriia</taxon>
        <taxon>Flavobacteriales</taxon>
        <taxon>Flavobacteriaceae</taxon>
        <taxon>Joostella</taxon>
    </lineage>
</organism>
<name>A0ABS9J1D0_9FLAO</name>
<gene>
    <name evidence="1" type="ORF">JM658_05245</name>
</gene>
<evidence type="ECO:0000313" key="1">
    <source>
        <dbReference type="EMBL" id="MCF8714229.1"/>
    </source>
</evidence>
<evidence type="ECO:0000313" key="2">
    <source>
        <dbReference type="Proteomes" id="UP000829517"/>
    </source>
</evidence>